<dbReference type="SUPFAM" id="SSF56925">
    <property type="entry name" value="OMPA-like"/>
    <property type="match status" value="1"/>
</dbReference>
<protein>
    <submittedName>
        <fullName evidence="3">Membrane protein</fullName>
    </submittedName>
</protein>
<dbReference type="InterPro" id="IPR011250">
    <property type="entry name" value="OMP/PagP_B-barrel"/>
</dbReference>
<dbReference type="AlphaFoldDB" id="A0A512DTL1"/>
<dbReference type="Pfam" id="PF03922">
    <property type="entry name" value="OmpW"/>
    <property type="match status" value="1"/>
</dbReference>
<organism evidence="3 4">
    <name type="scientific">Skermanella aerolata</name>
    <dbReference type="NCBI Taxonomy" id="393310"/>
    <lineage>
        <taxon>Bacteria</taxon>
        <taxon>Pseudomonadati</taxon>
        <taxon>Pseudomonadota</taxon>
        <taxon>Alphaproteobacteria</taxon>
        <taxon>Rhodospirillales</taxon>
        <taxon>Azospirillaceae</taxon>
        <taxon>Skermanella</taxon>
    </lineage>
</organism>
<dbReference type="Gene3D" id="2.40.160.20">
    <property type="match status" value="1"/>
</dbReference>
<dbReference type="EMBL" id="BJYZ01000018">
    <property type="protein sequence ID" value="GEO39812.1"/>
    <property type="molecule type" value="Genomic_DNA"/>
</dbReference>
<evidence type="ECO:0000256" key="2">
    <source>
        <dbReference type="SAM" id="SignalP"/>
    </source>
</evidence>
<keyword evidence="2" id="KW-0732">Signal</keyword>
<feature type="signal peptide" evidence="2">
    <location>
        <begin position="1"/>
        <end position="29"/>
    </location>
</feature>
<evidence type="ECO:0000313" key="4">
    <source>
        <dbReference type="Proteomes" id="UP000321523"/>
    </source>
</evidence>
<dbReference type="OrthoDB" id="9807574at2"/>
<keyword evidence="4" id="KW-1185">Reference proteome</keyword>
<evidence type="ECO:0000313" key="3">
    <source>
        <dbReference type="EMBL" id="GEO39812.1"/>
    </source>
</evidence>
<dbReference type="Proteomes" id="UP000321523">
    <property type="component" value="Unassembled WGS sequence"/>
</dbReference>
<comment type="similarity">
    <text evidence="1">Belongs to the OmpW/AlkL family.</text>
</comment>
<dbReference type="GO" id="GO:0019867">
    <property type="term" value="C:outer membrane"/>
    <property type="evidence" value="ECO:0007669"/>
    <property type="project" value="InterPro"/>
</dbReference>
<reference evidence="3 4" key="1">
    <citation type="submission" date="2019-07" db="EMBL/GenBank/DDBJ databases">
        <title>Whole genome shotgun sequence of Skermanella aerolata NBRC 106429.</title>
        <authorList>
            <person name="Hosoyama A."/>
            <person name="Uohara A."/>
            <person name="Ohji S."/>
            <person name="Ichikawa N."/>
        </authorList>
    </citation>
    <scope>NUCLEOTIDE SEQUENCE [LARGE SCALE GENOMIC DNA]</scope>
    <source>
        <strain evidence="3 4">NBRC 106429</strain>
    </source>
</reference>
<evidence type="ECO:0000256" key="1">
    <source>
        <dbReference type="ARBA" id="ARBA00009330"/>
    </source>
</evidence>
<feature type="chain" id="PRO_5021832829" evidence="2">
    <location>
        <begin position="30"/>
        <end position="224"/>
    </location>
</feature>
<name>A0A512DTL1_9PROT</name>
<dbReference type="InterPro" id="IPR005618">
    <property type="entry name" value="OMPW"/>
</dbReference>
<dbReference type="PANTHER" id="PTHR36920">
    <property type="match status" value="1"/>
</dbReference>
<sequence>MSRSWHNLGAVSTLALAVFAFGATATANAQEMDFKPKAAGDINIRLRALGVFPDESGSVKTAGGADTGLDAKVGNAYVPEVDFSYFLTDNIALELIAATARHEVDAKGPGAAVGLGSVWLLPPTLTVQYHFMPKSRFSPYVGAGLNYTVFYNEKSGDAASISYDNGFGYALQAGIDYAISGPWTLNLDVKKLWLSTDVKVNGGALKADVDIDPWIVGIGVGYRF</sequence>
<proteinExistence type="inferred from homology"/>
<dbReference type="PANTHER" id="PTHR36920:SF1">
    <property type="entry name" value="OUTER MEMBRANE PROTEIN W"/>
    <property type="match status" value="1"/>
</dbReference>
<gene>
    <name evidence="3" type="primary">ompW</name>
    <name evidence="3" type="ORF">SAE02_39600</name>
</gene>
<dbReference type="RefSeq" id="WP_044430378.1">
    <property type="nucleotide sequence ID" value="NZ_BJYZ01000018.1"/>
</dbReference>
<accession>A0A512DTL1</accession>
<dbReference type="GO" id="GO:0055085">
    <property type="term" value="P:transmembrane transport"/>
    <property type="evidence" value="ECO:0007669"/>
    <property type="project" value="TreeGrafter"/>
</dbReference>
<comment type="caution">
    <text evidence="3">The sequence shown here is derived from an EMBL/GenBank/DDBJ whole genome shotgun (WGS) entry which is preliminary data.</text>
</comment>